<evidence type="ECO:0000313" key="8">
    <source>
        <dbReference type="EMBL" id="GIY80809.1"/>
    </source>
</evidence>
<dbReference type="GO" id="GO:0046872">
    <property type="term" value="F:metal ion binding"/>
    <property type="evidence" value="ECO:0007669"/>
    <property type="project" value="UniProtKB-KW"/>
</dbReference>
<evidence type="ECO:0000256" key="2">
    <source>
        <dbReference type="ARBA" id="ARBA00008779"/>
    </source>
</evidence>
<dbReference type="InterPro" id="IPR000917">
    <property type="entry name" value="Sulfatase_N"/>
</dbReference>
<proteinExistence type="inferred from homology"/>
<keyword evidence="5" id="KW-0325">Glycoprotein</keyword>
<dbReference type="PANTHER" id="PTHR10342:SF273">
    <property type="entry name" value="RE14504P"/>
    <property type="match status" value="1"/>
</dbReference>
<dbReference type="EMBL" id="BPLR01016055">
    <property type="protein sequence ID" value="GIY80809.1"/>
    <property type="molecule type" value="Genomic_DNA"/>
</dbReference>
<dbReference type="InterPro" id="IPR017850">
    <property type="entry name" value="Alkaline_phosphatase_core_sf"/>
</dbReference>
<organism evidence="8 9">
    <name type="scientific">Caerostris extrusa</name>
    <name type="common">Bark spider</name>
    <name type="synonym">Caerostris bankana</name>
    <dbReference type="NCBI Taxonomy" id="172846"/>
    <lineage>
        <taxon>Eukaryota</taxon>
        <taxon>Metazoa</taxon>
        <taxon>Ecdysozoa</taxon>
        <taxon>Arthropoda</taxon>
        <taxon>Chelicerata</taxon>
        <taxon>Arachnida</taxon>
        <taxon>Araneae</taxon>
        <taxon>Araneomorphae</taxon>
        <taxon>Entelegynae</taxon>
        <taxon>Araneoidea</taxon>
        <taxon>Araneidae</taxon>
        <taxon>Caerostris</taxon>
    </lineage>
</organism>
<dbReference type="GO" id="GO:0008484">
    <property type="term" value="F:sulfuric ester hydrolase activity"/>
    <property type="evidence" value="ECO:0007669"/>
    <property type="project" value="InterPro"/>
</dbReference>
<comment type="caution">
    <text evidence="8">The sequence shown here is derived from an EMBL/GenBank/DDBJ whole genome shotgun (WGS) entry which is preliminary data.</text>
</comment>
<evidence type="ECO:0000256" key="3">
    <source>
        <dbReference type="ARBA" id="ARBA00022723"/>
    </source>
</evidence>
<accession>A0AAV4WG67</accession>
<evidence type="ECO:0000256" key="6">
    <source>
        <dbReference type="SAM" id="SignalP"/>
    </source>
</evidence>
<protein>
    <submittedName>
        <fullName evidence="8">Arylsulfatase B</fullName>
    </submittedName>
</protein>
<dbReference type="Pfam" id="PF00884">
    <property type="entry name" value="Sulfatase"/>
    <property type="match status" value="1"/>
</dbReference>
<comment type="cofactor">
    <cofactor evidence="1">
        <name>Ca(2+)</name>
        <dbReference type="ChEBI" id="CHEBI:29108"/>
    </cofactor>
</comment>
<keyword evidence="4" id="KW-0106">Calcium</keyword>
<feature type="signal peptide" evidence="6">
    <location>
        <begin position="1"/>
        <end position="18"/>
    </location>
</feature>
<keyword evidence="9" id="KW-1185">Reference proteome</keyword>
<name>A0AAV4WG67_CAEEX</name>
<comment type="similarity">
    <text evidence="2">Belongs to the sulfatase family.</text>
</comment>
<dbReference type="AlphaFoldDB" id="A0AAV4WG67"/>
<keyword evidence="6" id="KW-0732">Signal</keyword>
<evidence type="ECO:0000313" key="9">
    <source>
        <dbReference type="Proteomes" id="UP001054945"/>
    </source>
</evidence>
<evidence type="ECO:0000259" key="7">
    <source>
        <dbReference type="Pfam" id="PF00884"/>
    </source>
</evidence>
<dbReference type="Gene3D" id="3.40.720.10">
    <property type="entry name" value="Alkaline Phosphatase, subunit A"/>
    <property type="match status" value="1"/>
</dbReference>
<evidence type="ECO:0000256" key="4">
    <source>
        <dbReference type="ARBA" id="ARBA00022837"/>
    </source>
</evidence>
<gene>
    <name evidence="8" type="primary">Arsb</name>
    <name evidence="8" type="ORF">CEXT_112382</name>
</gene>
<dbReference type="SUPFAM" id="SSF53649">
    <property type="entry name" value="Alkaline phosphatase-like"/>
    <property type="match status" value="1"/>
</dbReference>
<evidence type="ECO:0000256" key="1">
    <source>
        <dbReference type="ARBA" id="ARBA00001913"/>
    </source>
</evidence>
<reference evidence="8 9" key="1">
    <citation type="submission" date="2021-06" db="EMBL/GenBank/DDBJ databases">
        <title>Caerostris extrusa draft genome.</title>
        <authorList>
            <person name="Kono N."/>
            <person name="Arakawa K."/>
        </authorList>
    </citation>
    <scope>NUCLEOTIDE SEQUENCE [LARGE SCALE GENOMIC DNA]</scope>
</reference>
<dbReference type="InterPro" id="IPR047115">
    <property type="entry name" value="ARSB"/>
</dbReference>
<keyword evidence="3" id="KW-0479">Metal-binding</keyword>
<dbReference type="PANTHER" id="PTHR10342">
    <property type="entry name" value="ARYLSULFATASE"/>
    <property type="match status" value="1"/>
</dbReference>
<sequence>MLILILFTLVLRSVNVKAEEEQLPTHILFILADDLGWSDVSFHGFPQIPTPNIDALAANSIILNNYYSESLCSRARASLMSGNYPIHTGLQHSEIKSGEPTGLPLDIMIMPEHLKNKGYKTYMIGKVTIKTQEDMWHLGYSNKEYTPTKRGFDSFFGFYNEQIDYFDYTNFDRYEDLKDQHFYGIDLQKELKPREIRGRYATDVFTEKALDIISSHNDSVVRFFFNF</sequence>
<feature type="domain" description="Sulfatase N-terminal" evidence="7">
    <location>
        <begin position="26"/>
        <end position="216"/>
    </location>
</feature>
<evidence type="ECO:0000256" key="5">
    <source>
        <dbReference type="ARBA" id="ARBA00023180"/>
    </source>
</evidence>
<feature type="chain" id="PRO_5043876167" evidence="6">
    <location>
        <begin position="19"/>
        <end position="227"/>
    </location>
</feature>
<dbReference type="Proteomes" id="UP001054945">
    <property type="component" value="Unassembled WGS sequence"/>
</dbReference>